<protein>
    <submittedName>
        <fullName evidence="2">Uncharacterized protein</fullName>
    </submittedName>
</protein>
<evidence type="ECO:0000256" key="1">
    <source>
        <dbReference type="SAM" id="MobiDB-lite"/>
    </source>
</evidence>
<dbReference type="RefSeq" id="XP_062735378.1">
    <property type="nucleotide sequence ID" value="XM_062872372.1"/>
</dbReference>
<dbReference type="EMBL" id="JAFFGZ010000004">
    <property type="protein sequence ID" value="KAK4646402.1"/>
    <property type="molecule type" value="Genomic_DNA"/>
</dbReference>
<evidence type="ECO:0000313" key="2">
    <source>
        <dbReference type="EMBL" id="KAK4646402.1"/>
    </source>
</evidence>
<dbReference type="Proteomes" id="UP001322138">
    <property type="component" value="Unassembled WGS sequence"/>
</dbReference>
<sequence>MVLTGAGLLHPGPGSGEMVEIDPGSGVIGLTVPSCRAKPKALTSGDPKVQLNHVTELPTAAGLRKSYRDSKSPSYPADEKEERGPPPHDITTTPPTPFPTTCTHFLLSAISV</sequence>
<keyword evidence="3" id="KW-1185">Reference proteome</keyword>
<feature type="compositionally biased region" description="Low complexity" evidence="1">
    <location>
        <begin position="89"/>
        <end position="99"/>
    </location>
</feature>
<organism evidence="2 3">
    <name type="scientific">Podospora bellae-mahoneyi</name>
    <dbReference type="NCBI Taxonomy" id="2093777"/>
    <lineage>
        <taxon>Eukaryota</taxon>
        <taxon>Fungi</taxon>
        <taxon>Dikarya</taxon>
        <taxon>Ascomycota</taxon>
        <taxon>Pezizomycotina</taxon>
        <taxon>Sordariomycetes</taxon>
        <taxon>Sordariomycetidae</taxon>
        <taxon>Sordariales</taxon>
        <taxon>Podosporaceae</taxon>
        <taxon>Podospora</taxon>
    </lineage>
</organism>
<proteinExistence type="predicted"/>
<feature type="region of interest" description="Disordered" evidence="1">
    <location>
        <begin position="57"/>
        <end position="99"/>
    </location>
</feature>
<comment type="caution">
    <text evidence="2">The sequence shown here is derived from an EMBL/GenBank/DDBJ whole genome shotgun (WGS) entry which is preliminary data.</text>
</comment>
<accession>A0ABR0FUC5</accession>
<reference evidence="2 3" key="1">
    <citation type="journal article" date="2023" name="bioRxiv">
        <title>High-quality genome assemblies of four members of thePodospora anserinaspecies complex.</title>
        <authorList>
            <person name="Ament-Velasquez S.L."/>
            <person name="Vogan A.A."/>
            <person name="Wallerman O."/>
            <person name="Hartmann F."/>
            <person name="Gautier V."/>
            <person name="Silar P."/>
            <person name="Giraud T."/>
            <person name="Johannesson H."/>
        </authorList>
    </citation>
    <scope>NUCLEOTIDE SEQUENCE [LARGE SCALE GENOMIC DNA]</scope>
    <source>
        <strain evidence="2 3">CBS 112042</strain>
    </source>
</reference>
<gene>
    <name evidence="2" type="ORF">QC761_0042410</name>
</gene>
<feature type="region of interest" description="Disordered" evidence="1">
    <location>
        <begin position="1"/>
        <end position="20"/>
    </location>
</feature>
<dbReference type="GeneID" id="87891523"/>
<evidence type="ECO:0000313" key="3">
    <source>
        <dbReference type="Proteomes" id="UP001322138"/>
    </source>
</evidence>
<feature type="compositionally biased region" description="Basic and acidic residues" evidence="1">
    <location>
        <begin position="66"/>
        <end position="86"/>
    </location>
</feature>
<name>A0ABR0FUC5_9PEZI</name>